<dbReference type="Gene3D" id="1.20.1560.10">
    <property type="entry name" value="ABC transporter type 1, transmembrane domain"/>
    <property type="match status" value="2"/>
</dbReference>
<accession>A0ABR2Y034</accession>
<dbReference type="InterPro" id="IPR003593">
    <property type="entry name" value="AAA+_ATPase"/>
</dbReference>
<comment type="subcellular location">
    <subcellularLocation>
        <location evidence="1">Membrane</location>
        <topology evidence="1">Multi-pass membrane protein</topology>
    </subcellularLocation>
</comment>
<feature type="transmembrane region" description="Helical" evidence="9">
    <location>
        <begin position="299"/>
        <end position="317"/>
    </location>
</feature>
<dbReference type="InterPro" id="IPR027417">
    <property type="entry name" value="P-loop_NTPase"/>
</dbReference>
<dbReference type="InterPro" id="IPR056227">
    <property type="entry name" value="TMD0_ABC"/>
</dbReference>
<evidence type="ECO:0000313" key="12">
    <source>
        <dbReference type="EMBL" id="KAK9779246.1"/>
    </source>
</evidence>
<dbReference type="InterPro" id="IPR036640">
    <property type="entry name" value="ABC1_TM_sf"/>
</dbReference>
<dbReference type="PROSITE" id="PS50893">
    <property type="entry name" value="ABC_TRANSPORTER_2"/>
    <property type="match status" value="2"/>
</dbReference>
<evidence type="ECO:0000256" key="7">
    <source>
        <dbReference type="ARBA" id="ARBA00023136"/>
    </source>
</evidence>
<feature type="domain" description="ABC transmembrane type-1" evidence="11">
    <location>
        <begin position="268"/>
        <end position="545"/>
    </location>
</feature>
<proteinExistence type="predicted"/>
<dbReference type="Pfam" id="PF24357">
    <property type="entry name" value="TMD0_ABC"/>
    <property type="match status" value="1"/>
</dbReference>
<name>A0ABR2Y034_9PEZI</name>
<sequence>MNVTDDAFGPRLEDAFDFTLLFEQSILLILPSALLLVLVSARALWLYGGEIRARAGRLLWAKMGSVTVICGTNLVSLILWALPSTAKTRTALPAAILSFLATIALGLLVYGGHTRSIGPSKILSAYLVFSALFDIAQARSLIERGTYSAIGSLCVASIVAKAVLIYLEEVPKRELFTEKHRNAALESTSGNINRTIFWWLQGLFRKGFSSLLFLHDLSPVHEKLATRALLPALEHHWQRGDQKGKHALTIATISAFRITCITAALPRLCLTGFRFAQPFFIERVINFIAEPVNKDTQGIAGGLIGAAVLIYLGIAVTRCYYQHLNFQLVTMIRGGLVAMIFDKTMRLDHSMAKDSEAITLMSADIEGIEPGVELIHEIWASVVELGIGLYLLQRQIGPACFFVVIPAIVASLLTSRLIRAMGPARMLWSKGIQKRVAEASRMLSQIKSLKITGLASYTADAIQNLRVKELVLSRKFRLALIRILTTSQLSDQMTPVVVVAGAIFWTRRGTDVELTVAEVFAVLAVVTLVSAPISQLISCLPNVMASVACFDRIQEYLALSEIQDSRLRSSRTYPQGSNPPTEDKTSTNAVVIERGYFKIAGRAQHILDNINVCLPTSTYTAVIGPVGSGKSTLLRIILGEQSLTQGSIQVNQGAMAYCDQTPWLRNVSIRENILGQTDYDEPWYETVVQACSLPRDLARFPNRDLTLVGSGGIALSGGQKHRVALARAIYSRKPILLLDDVFSALDNLTSRTVFNNLLGVNGLLRKSDITVILAAHSGTVKPTAVEGKSVVILDKDGRIAHQNEPSALSLPENNVRHLTWEPELEDDDKQILNEPDTLPAIESLPDDREKRDLERQTGDFGLYKFYFSSVNPLLAISWLVLAIVYIGFGRAPQLWLRFWSENGMNENPGPYFGAYLAFAISCVIASAMSVSFFMLKIVPESAQTLHEMFLQTVINTALIAVGAQYFAAIIPVCAVALYLLAKFYLRTSRQIRHLDLEAKSPLYTLFTDTIDGLVTIRAFGWKSAFLENSINLLDSSQKPYYLMFCIQRWLNVMLDFFVAIVAVVLVAFAVNFQGTTTQGALGVALINIISFNTELTELVNNWTDLETSLGAIARLRSFLRETPSEDAKSGLATPLPEEWPTTGAIQFDDVSAAYKEGTDPVLRNITLQIQPGQRVGICGRTGCGKTSLILSLLGLLDLKSGSIKVDGLDLSTANCQLARTKFSTLPQDPVALPGTVRQNLVSGTNSISDESLVSTLKKLNIWNLVEEAGGLEKEFSELTLSRGQQQLFCLARALLHKSKVLLLDEPTSNIDHKTASGIQALIEEEFKGCTTLAVVHKLEMVVDWDVVIVMDAGEVVEVGKPKELIERSGSLFASLWDNRHQGSSS</sequence>
<evidence type="ECO:0000313" key="13">
    <source>
        <dbReference type="Proteomes" id="UP001465668"/>
    </source>
</evidence>
<dbReference type="InterPro" id="IPR050173">
    <property type="entry name" value="ABC_transporter_C-like"/>
</dbReference>
<dbReference type="InterPro" id="IPR044746">
    <property type="entry name" value="ABCC_6TM_D1"/>
</dbReference>
<keyword evidence="6 9" id="KW-1133">Transmembrane helix</keyword>
<dbReference type="Proteomes" id="UP001465668">
    <property type="component" value="Unassembled WGS sequence"/>
</dbReference>
<reference evidence="12 13" key="1">
    <citation type="submission" date="2024-02" db="EMBL/GenBank/DDBJ databases">
        <title>First draft genome assembly of two strains of Seiridium cardinale.</title>
        <authorList>
            <person name="Emiliani G."/>
            <person name="Scali E."/>
        </authorList>
    </citation>
    <scope>NUCLEOTIDE SEQUENCE [LARGE SCALE GENOMIC DNA]</scope>
    <source>
        <strain evidence="12 13">BM-138-000479</strain>
    </source>
</reference>
<evidence type="ECO:0000256" key="5">
    <source>
        <dbReference type="ARBA" id="ARBA00022840"/>
    </source>
</evidence>
<dbReference type="CDD" id="cd18580">
    <property type="entry name" value="ABC_6TM_ABCC_D2"/>
    <property type="match status" value="1"/>
</dbReference>
<evidence type="ECO:0000256" key="3">
    <source>
        <dbReference type="ARBA" id="ARBA00022692"/>
    </source>
</evidence>
<feature type="transmembrane region" description="Helical" evidence="9">
    <location>
        <begin position="396"/>
        <end position="418"/>
    </location>
</feature>
<evidence type="ECO:0000256" key="4">
    <source>
        <dbReference type="ARBA" id="ARBA00022741"/>
    </source>
</evidence>
<evidence type="ECO:0000256" key="6">
    <source>
        <dbReference type="ARBA" id="ARBA00022989"/>
    </source>
</evidence>
<feature type="transmembrane region" description="Helical" evidence="9">
    <location>
        <begin position="59"/>
        <end position="82"/>
    </location>
</feature>
<dbReference type="PANTHER" id="PTHR24223">
    <property type="entry name" value="ATP-BINDING CASSETTE SUB-FAMILY C"/>
    <property type="match status" value="1"/>
</dbReference>
<keyword evidence="3 9" id="KW-0812">Transmembrane</keyword>
<feature type="domain" description="ABC transporter" evidence="10">
    <location>
        <begin position="1145"/>
        <end position="1377"/>
    </location>
</feature>
<dbReference type="Gene3D" id="3.40.50.300">
    <property type="entry name" value="P-loop containing nucleotide triphosphate hydrolases"/>
    <property type="match status" value="2"/>
</dbReference>
<dbReference type="InterPro" id="IPR003439">
    <property type="entry name" value="ABC_transporter-like_ATP-bd"/>
</dbReference>
<evidence type="ECO:0000256" key="2">
    <source>
        <dbReference type="ARBA" id="ARBA00022448"/>
    </source>
</evidence>
<comment type="caution">
    <text evidence="12">The sequence shown here is derived from an EMBL/GenBank/DDBJ whole genome shotgun (WGS) entry which is preliminary data.</text>
</comment>
<dbReference type="Pfam" id="PF00005">
    <property type="entry name" value="ABC_tran"/>
    <property type="match status" value="2"/>
</dbReference>
<evidence type="ECO:0000256" key="9">
    <source>
        <dbReference type="SAM" id="Phobius"/>
    </source>
</evidence>
<feature type="transmembrane region" description="Helical" evidence="9">
    <location>
        <begin position="148"/>
        <end position="167"/>
    </location>
</feature>
<feature type="transmembrane region" description="Helical" evidence="9">
    <location>
        <begin position="865"/>
        <end position="888"/>
    </location>
</feature>
<keyword evidence="8" id="KW-0325">Glycoprotein</keyword>
<keyword evidence="2" id="KW-0813">Transport</keyword>
<dbReference type="CDD" id="cd18579">
    <property type="entry name" value="ABC_6TM_ABCC_D1"/>
    <property type="match status" value="1"/>
</dbReference>
<evidence type="ECO:0000259" key="11">
    <source>
        <dbReference type="PROSITE" id="PS50929"/>
    </source>
</evidence>
<evidence type="ECO:0000259" key="10">
    <source>
        <dbReference type="PROSITE" id="PS50893"/>
    </source>
</evidence>
<dbReference type="Pfam" id="PF00664">
    <property type="entry name" value="ABC_membrane"/>
    <property type="match status" value="1"/>
</dbReference>
<keyword evidence="4" id="KW-0547">Nucleotide-binding</keyword>
<feature type="transmembrane region" description="Helical" evidence="9">
    <location>
        <begin position="26"/>
        <end position="47"/>
    </location>
</feature>
<keyword evidence="7 9" id="KW-0472">Membrane</keyword>
<dbReference type="EMBL" id="JARVKM010000011">
    <property type="protein sequence ID" value="KAK9779246.1"/>
    <property type="molecule type" value="Genomic_DNA"/>
</dbReference>
<dbReference type="PANTHER" id="PTHR24223:SF399">
    <property type="entry name" value="ABC TRANSPORTER ATNG"/>
    <property type="match status" value="1"/>
</dbReference>
<dbReference type="InterPro" id="IPR011527">
    <property type="entry name" value="ABC1_TM_dom"/>
</dbReference>
<evidence type="ECO:0000256" key="8">
    <source>
        <dbReference type="ARBA" id="ARBA00023180"/>
    </source>
</evidence>
<feature type="domain" description="ABC transmembrane type-1" evidence="11">
    <location>
        <begin position="965"/>
        <end position="1107"/>
    </location>
</feature>
<feature type="transmembrane region" description="Helical" evidence="9">
    <location>
        <begin position="94"/>
        <end position="111"/>
    </location>
</feature>
<dbReference type="SUPFAM" id="SSF52540">
    <property type="entry name" value="P-loop containing nucleoside triphosphate hydrolases"/>
    <property type="match status" value="2"/>
</dbReference>
<keyword evidence="13" id="KW-1185">Reference proteome</keyword>
<feature type="transmembrane region" description="Helical" evidence="9">
    <location>
        <begin position="909"/>
        <end position="933"/>
    </location>
</feature>
<evidence type="ECO:0000256" key="1">
    <source>
        <dbReference type="ARBA" id="ARBA00004141"/>
    </source>
</evidence>
<feature type="transmembrane region" description="Helical" evidence="9">
    <location>
        <begin position="1049"/>
        <end position="1070"/>
    </location>
</feature>
<organism evidence="12 13">
    <name type="scientific">Seiridium cardinale</name>
    <dbReference type="NCBI Taxonomy" id="138064"/>
    <lineage>
        <taxon>Eukaryota</taxon>
        <taxon>Fungi</taxon>
        <taxon>Dikarya</taxon>
        <taxon>Ascomycota</taxon>
        <taxon>Pezizomycotina</taxon>
        <taxon>Sordariomycetes</taxon>
        <taxon>Xylariomycetidae</taxon>
        <taxon>Amphisphaeriales</taxon>
        <taxon>Sporocadaceae</taxon>
        <taxon>Seiridium</taxon>
    </lineage>
</organism>
<feature type="domain" description="ABC transporter" evidence="10">
    <location>
        <begin position="591"/>
        <end position="821"/>
    </location>
</feature>
<feature type="transmembrane region" description="Helical" evidence="9">
    <location>
        <begin position="953"/>
        <end position="980"/>
    </location>
</feature>
<dbReference type="InterPro" id="IPR044726">
    <property type="entry name" value="ABCC_6TM_D2"/>
</dbReference>
<gene>
    <name evidence="12" type="ORF">SCAR479_03728</name>
</gene>
<dbReference type="SMART" id="SM00382">
    <property type="entry name" value="AAA"/>
    <property type="match status" value="2"/>
</dbReference>
<protein>
    <submittedName>
        <fullName evidence="12">ABC multidrug transporter</fullName>
    </submittedName>
</protein>
<keyword evidence="5" id="KW-0067">ATP-binding</keyword>
<dbReference type="SUPFAM" id="SSF90123">
    <property type="entry name" value="ABC transporter transmembrane region"/>
    <property type="match status" value="2"/>
</dbReference>
<dbReference type="PROSITE" id="PS50929">
    <property type="entry name" value="ABC_TM1F"/>
    <property type="match status" value="2"/>
</dbReference>